<accession>A0A6A2XAM6</accession>
<organism evidence="1 2">
    <name type="scientific">Hibiscus syriacus</name>
    <name type="common">Rose of Sharon</name>
    <dbReference type="NCBI Taxonomy" id="106335"/>
    <lineage>
        <taxon>Eukaryota</taxon>
        <taxon>Viridiplantae</taxon>
        <taxon>Streptophyta</taxon>
        <taxon>Embryophyta</taxon>
        <taxon>Tracheophyta</taxon>
        <taxon>Spermatophyta</taxon>
        <taxon>Magnoliopsida</taxon>
        <taxon>eudicotyledons</taxon>
        <taxon>Gunneridae</taxon>
        <taxon>Pentapetalae</taxon>
        <taxon>rosids</taxon>
        <taxon>malvids</taxon>
        <taxon>Malvales</taxon>
        <taxon>Malvaceae</taxon>
        <taxon>Malvoideae</taxon>
        <taxon>Hibiscus</taxon>
    </lineage>
</organism>
<name>A0A6A2XAM6_HIBSY</name>
<protein>
    <submittedName>
        <fullName evidence="1">Uncharacterized protein</fullName>
    </submittedName>
</protein>
<reference evidence="1" key="1">
    <citation type="submission" date="2019-09" db="EMBL/GenBank/DDBJ databases">
        <title>Draft genome information of white flower Hibiscus syriacus.</title>
        <authorList>
            <person name="Kim Y.-M."/>
        </authorList>
    </citation>
    <scope>NUCLEOTIDE SEQUENCE [LARGE SCALE GENOMIC DNA]</scope>
    <source>
        <strain evidence="1">YM2019G1</strain>
    </source>
</reference>
<sequence>MVEPRVEDLQPPQEQQQEKKKFCEITDHKFDMDASFGFEGGSFDLGLLESTLMSSAMYRDLSSIDDFGWNF</sequence>
<gene>
    <name evidence="1" type="ORF">F3Y22_tig00117032pilonHSYRG00298</name>
</gene>
<proteinExistence type="predicted"/>
<keyword evidence="2" id="KW-1185">Reference proteome</keyword>
<evidence type="ECO:0000313" key="2">
    <source>
        <dbReference type="Proteomes" id="UP000436088"/>
    </source>
</evidence>
<dbReference type="EMBL" id="VEPZ02001781">
    <property type="protein sequence ID" value="KAE8655389.1"/>
    <property type="molecule type" value="Genomic_DNA"/>
</dbReference>
<evidence type="ECO:0000313" key="1">
    <source>
        <dbReference type="EMBL" id="KAE8655389.1"/>
    </source>
</evidence>
<dbReference type="Proteomes" id="UP000436088">
    <property type="component" value="Unassembled WGS sequence"/>
</dbReference>
<comment type="caution">
    <text evidence="1">The sequence shown here is derived from an EMBL/GenBank/DDBJ whole genome shotgun (WGS) entry which is preliminary data.</text>
</comment>
<dbReference type="AlphaFoldDB" id="A0A6A2XAM6"/>